<gene>
    <name evidence="2" type="ORF">METZ01_LOCUS161100</name>
</gene>
<dbReference type="InterPro" id="IPR026634">
    <property type="entry name" value="TPST-like"/>
</dbReference>
<dbReference type="GO" id="GO:0005794">
    <property type="term" value="C:Golgi apparatus"/>
    <property type="evidence" value="ECO:0007669"/>
    <property type="project" value="TreeGrafter"/>
</dbReference>
<dbReference type="GO" id="GO:0008476">
    <property type="term" value="F:protein-tyrosine sulfotransferase activity"/>
    <property type="evidence" value="ECO:0007669"/>
    <property type="project" value="InterPro"/>
</dbReference>
<dbReference type="Pfam" id="PF13469">
    <property type="entry name" value="Sulfotransfer_3"/>
    <property type="match status" value="1"/>
</dbReference>
<dbReference type="Gene3D" id="3.40.50.300">
    <property type="entry name" value="P-loop containing nucleotide triphosphate hydrolases"/>
    <property type="match status" value="1"/>
</dbReference>
<dbReference type="PANTHER" id="PTHR12788:SF10">
    <property type="entry name" value="PROTEIN-TYROSINE SULFOTRANSFERASE"/>
    <property type="match status" value="1"/>
</dbReference>
<evidence type="ECO:0008006" key="3">
    <source>
        <dbReference type="Google" id="ProtNLM"/>
    </source>
</evidence>
<protein>
    <recommendedName>
        <fullName evidence="3">Sulfotransferase domain-containing protein</fullName>
    </recommendedName>
</protein>
<keyword evidence="1" id="KW-0808">Transferase</keyword>
<organism evidence="2">
    <name type="scientific">marine metagenome</name>
    <dbReference type="NCBI Taxonomy" id="408172"/>
    <lineage>
        <taxon>unclassified sequences</taxon>
        <taxon>metagenomes</taxon>
        <taxon>ecological metagenomes</taxon>
    </lineage>
</organism>
<dbReference type="SUPFAM" id="SSF52540">
    <property type="entry name" value="P-loop containing nucleoside triphosphate hydrolases"/>
    <property type="match status" value="1"/>
</dbReference>
<dbReference type="EMBL" id="UINC01028009">
    <property type="protein sequence ID" value="SVB08246.1"/>
    <property type="molecule type" value="Genomic_DNA"/>
</dbReference>
<dbReference type="InterPro" id="IPR027417">
    <property type="entry name" value="P-loop_NTPase"/>
</dbReference>
<reference evidence="2" key="1">
    <citation type="submission" date="2018-05" db="EMBL/GenBank/DDBJ databases">
        <authorList>
            <person name="Lanie J.A."/>
            <person name="Ng W.-L."/>
            <person name="Kazmierczak K.M."/>
            <person name="Andrzejewski T.M."/>
            <person name="Davidsen T.M."/>
            <person name="Wayne K.J."/>
            <person name="Tettelin H."/>
            <person name="Glass J.I."/>
            <person name="Rusch D."/>
            <person name="Podicherti R."/>
            <person name="Tsui H.-C.T."/>
            <person name="Winkler M.E."/>
        </authorList>
    </citation>
    <scope>NUCLEOTIDE SEQUENCE</scope>
</reference>
<name>A0A382B361_9ZZZZ</name>
<sequence length="328" mass="39381">MRLSDQPIFIVGCERSGTTILRLMLNEHSRIALPPQTKFSRKVYKRRLLFGNLVIKKNRKKIIQWMLERKNNTKLVDLKLDDKVLEKIWNKCTSLGAIIASVFQQYSLARNKPRWGDKRPYYIRYITQLFRLYPDAQIIHVVRDGHDCLASLKKMPWWGKNAIFSMLNWRHAVRIGSNAANVYKDQFMEIRYEDLIKEPESQLEQICKFLNESYEPEMINFHLNAQQNIPEYKKPWHYKTSKPLTATFIGQWRKELSKSETQILEWCAQKELMQWNYPITKIYFINPIILVRYFIEYTRFYGIVGLERIIDRFIDLIYSHPISYKQNN</sequence>
<proteinExistence type="predicted"/>
<evidence type="ECO:0000256" key="1">
    <source>
        <dbReference type="ARBA" id="ARBA00022679"/>
    </source>
</evidence>
<accession>A0A382B361</accession>
<evidence type="ECO:0000313" key="2">
    <source>
        <dbReference type="EMBL" id="SVB08246.1"/>
    </source>
</evidence>
<dbReference type="AlphaFoldDB" id="A0A382B361"/>
<dbReference type="PANTHER" id="PTHR12788">
    <property type="entry name" value="PROTEIN-TYROSINE SULFOTRANSFERASE 2"/>
    <property type="match status" value="1"/>
</dbReference>